<protein>
    <submittedName>
        <fullName evidence="1">Uncharacterized protein</fullName>
    </submittedName>
</protein>
<dbReference type="OrthoDB" id="5125013at2"/>
<dbReference type="Proteomes" id="UP000464507">
    <property type="component" value="Chromosome"/>
</dbReference>
<dbReference type="EMBL" id="CP017146">
    <property type="protein sequence ID" value="QHO70095.1"/>
    <property type="molecule type" value="Genomic_DNA"/>
</dbReference>
<sequence length="130" mass="13810">MIPVATARPVRTTVMAARRLATEEWSRLLGDVSACTLAKDGRSHPAAKFYEGRVAALGELVRQIADETDLAQAVDAAGTLSAGWADTRLPGGPEARDWEAYRAGGIQAMTDIAAELTPSEQSNETLETTP</sequence>
<accession>A0A7L5AJX0</accession>
<name>A0A7L5AJX0_9MICO</name>
<proteinExistence type="predicted"/>
<gene>
    <name evidence="1" type="ORF">BHD05_11035</name>
</gene>
<evidence type="ECO:0000313" key="2">
    <source>
        <dbReference type="Proteomes" id="UP000464507"/>
    </source>
</evidence>
<organism evidence="1 2">
    <name type="scientific">Marisediminicola antarctica</name>
    <dbReference type="NCBI Taxonomy" id="674079"/>
    <lineage>
        <taxon>Bacteria</taxon>
        <taxon>Bacillati</taxon>
        <taxon>Actinomycetota</taxon>
        <taxon>Actinomycetes</taxon>
        <taxon>Micrococcales</taxon>
        <taxon>Microbacteriaceae</taxon>
        <taxon>Marisediminicola</taxon>
    </lineage>
</organism>
<keyword evidence="2" id="KW-1185">Reference proteome</keyword>
<reference evidence="1 2" key="1">
    <citation type="submission" date="2016-09" db="EMBL/GenBank/DDBJ databases">
        <title>Complete genome sequence of microbes from the polar regions.</title>
        <authorList>
            <person name="Liao L."/>
            <person name="Chen B."/>
        </authorList>
    </citation>
    <scope>NUCLEOTIDE SEQUENCE [LARGE SCALE GENOMIC DNA]</scope>
    <source>
        <strain evidence="1 2">ZS314</strain>
    </source>
</reference>
<dbReference type="AlphaFoldDB" id="A0A7L5AJX0"/>
<evidence type="ECO:0000313" key="1">
    <source>
        <dbReference type="EMBL" id="QHO70095.1"/>
    </source>
</evidence>
<dbReference type="RefSeq" id="WP_161886481.1">
    <property type="nucleotide sequence ID" value="NZ_CP017146.1"/>
</dbReference>
<dbReference type="KEGG" id="mant:BHD05_11035"/>